<organism evidence="7 8">
    <name type="scientific">Rhizophagus irregularis</name>
    <dbReference type="NCBI Taxonomy" id="588596"/>
    <lineage>
        <taxon>Eukaryota</taxon>
        <taxon>Fungi</taxon>
        <taxon>Fungi incertae sedis</taxon>
        <taxon>Mucoromycota</taxon>
        <taxon>Glomeromycotina</taxon>
        <taxon>Glomeromycetes</taxon>
        <taxon>Glomerales</taxon>
        <taxon>Glomeraceae</taxon>
        <taxon>Rhizophagus</taxon>
    </lineage>
</organism>
<evidence type="ECO:0008006" key="9">
    <source>
        <dbReference type="Google" id="ProtNLM"/>
    </source>
</evidence>
<evidence type="ECO:0000313" key="7">
    <source>
        <dbReference type="EMBL" id="CAB5393821.1"/>
    </source>
</evidence>
<evidence type="ECO:0000256" key="2">
    <source>
        <dbReference type="ARBA" id="ARBA00022723"/>
    </source>
</evidence>
<dbReference type="PANTHER" id="PTHR46481">
    <property type="entry name" value="ZINC FINGER BED DOMAIN-CONTAINING PROTEIN 4"/>
    <property type="match status" value="1"/>
</dbReference>
<keyword evidence="5" id="KW-0539">Nucleus</keyword>
<keyword evidence="4" id="KW-0862">Zinc</keyword>
<keyword evidence="2" id="KW-0479">Metal-binding</keyword>
<proteinExistence type="predicted"/>
<dbReference type="Proteomes" id="UP000684084">
    <property type="component" value="Unassembled WGS sequence"/>
</dbReference>
<comment type="subcellular location">
    <subcellularLocation>
        <location evidence="1">Nucleus</location>
    </subcellularLocation>
</comment>
<dbReference type="AlphaFoldDB" id="A0A915ZX93"/>
<gene>
    <name evidence="7" type="ORF">CHRIB12_LOCUS23025</name>
</gene>
<evidence type="ECO:0000256" key="3">
    <source>
        <dbReference type="ARBA" id="ARBA00022771"/>
    </source>
</evidence>
<dbReference type="InterPro" id="IPR052035">
    <property type="entry name" value="ZnF_BED_domain_contain"/>
</dbReference>
<dbReference type="EMBL" id="CAGKOT010000085">
    <property type="protein sequence ID" value="CAB5393821.1"/>
    <property type="molecule type" value="Genomic_DNA"/>
</dbReference>
<evidence type="ECO:0000256" key="5">
    <source>
        <dbReference type="ARBA" id="ARBA00023242"/>
    </source>
</evidence>
<dbReference type="GO" id="GO:0005634">
    <property type="term" value="C:nucleus"/>
    <property type="evidence" value="ECO:0007669"/>
    <property type="project" value="UniProtKB-SubCell"/>
</dbReference>
<evidence type="ECO:0000256" key="1">
    <source>
        <dbReference type="ARBA" id="ARBA00004123"/>
    </source>
</evidence>
<dbReference type="PANTHER" id="PTHR46481:SF10">
    <property type="entry name" value="ZINC FINGER BED DOMAIN-CONTAINING PROTEIN 39"/>
    <property type="match status" value="1"/>
</dbReference>
<feature type="region of interest" description="Disordered" evidence="6">
    <location>
        <begin position="1"/>
        <end position="31"/>
    </location>
</feature>
<sequence length="305" mass="34946">MGDNTDIRQDQSRPSTSENELPTKRLKNSQKKRSWTWNYFEEVDTEEQTGDKGELLKRCKFLDANGKICGALYINDGSTGNTINHLLTDHKISKDGEINKNQQTIQTVMRIHKHKDNRQKELCKFLTDWIIDDLQPLYVVQSLSFRWLISELDPAFIMPDEKGIKKVIGNAYNYTLPALIKKIKLEAKNVSLITDMWTSRGGQEYIGITCSYIDSNFNLNKITLTVTNYVRYPHTAQHITESLEEILEKWNLRDKVFTITTDNAANMKKAISNINAVEWQGCSAHTLQLIIGKGLIPVKALIKLL</sequence>
<comment type="caution">
    <text evidence="7">The sequence shown here is derived from an EMBL/GenBank/DDBJ whole genome shotgun (WGS) entry which is preliminary data.</text>
</comment>
<accession>A0A915ZX93</accession>
<keyword evidence="3" id="KW-0863">Zinc-finger</keyword>
<dbReference type="GO" id="GO:0008270">
    <property type="term" value="F:zinc ion binding"/>
    <property type="evidence" value="ECO:0007669"/>
    <property type="project" value="UniProtKB-KW"/>
</dbReference>
<evidence type="ECO:0000256" key="4">
    <source>
        <dbReference type="ARBA" id="ARBA00022833"/>
    </source>
</evidence>
<evidence type="ECO:0000256" key="6">
    <source>
        <dbReference type="SAM" id="MobiDB-lite"/>
    </source>
</evidence>
<evidence type="ECO:0000313" key="8">
    <source>
        <dbReference type="Proteomes" id="UP000684084"/>
    </source>
</evidence>
<protein>
    <recommendedName>
        <fullName evidence="9">Zinc finger bed domain-containing protein 1-like</fullName>
    </recommendedName>
</protein>
<dbReference type="VEuPathDB" id="FungiDB:RhiirFUN_010453"/>
<name>A0A915ZX93_9GLOM</name>
<reference evidence="7" key="1">
    <citation type="submission" date="2020-05" db="EMBL/GenBank/DDBJ databases">
        <authorList>
            <person name="Rincon C."/>
            <person name="Sanders R I."/>
            <person name="Robbins C."/>
            <person name="Chaturvedi A."/>
        </authorList>
    </citation>
    <scope>NUCLEOTIDE SEQUENCE</scope>
    <source>
        <strain evidence="7">CHB12</strain>
    </source>
</reference>
<feature type="compositionally biased region" description="Basic and acidic residues" evidence="6">
    <location>
        <begin position="1"/>
        <end position="11"/>
    </location>
</feature>
<dbReference type="OrthoDB" id="4837779at2759"/>